<dbReference type="Gene3D" id="2.30.110.10">
    <property type="entry name" value="Electron Transport, Fmn-binding Protein, Chain A"/>
    <property type="match status" value="1"/>
</dbReference>
<feature type="domain" description="Pyridoxamine 5'-phosphate oxidase N-terminal" evidence="1">
    <location>
        <begin position="32"/>
        <end position="152"/>
    </location>
</feature>
<sequence>MDWTEIKSEEELRDLLGEVLPRAVTKERVALHERDREWLANSPFCLIATADASGACDVSPKGDPAGFTHVIDDTTIAIPDRPGNRRADGFRNVLANPHVGLLYLIPGRGETLRINGRARLISEAPFFDQMIVKGHRPKLAMVVEIEQIFFHCAKAFMRSHLWKPETWNPEALPSHATIVKSVQKTAESLEELERYYGDSYAEKLYKV</sequence>
<keyword evidence="3" id="KW-1185">Reference proteome</keyword>
<organism evidence="2 3">
    <name type="scientific">Nonomuraea africana</name>
    <dbReference type="NCBI Taxonomy" id="46171"/>
    <lineage>
        <taxon>Bacteria</taxon>
        <taxon>Bacillati</taxon>
        <taxon>Actinomycetota</taxon>
        <taxon>Actinomycetes</taxon>
        <taxon>Streptosporangiales</taxon>
        <taxon>Streptosporangiaceae</taxon>
        <taxon>Nonomuraea</taxon>
    </lineage>
</organism>
<comment type="caution">
    <text evidence="2">The sequence shown here is derived from an EMBL/GenBank/DDBJ whole genome shotgun (WGS) entry which is preliminary data.</text>
</comment>
<evidence type="ECO:0000313" key="2">
    <source>
        <dbReference type="EMBL" id="MBE1557984.1"/>
    </source>
</evidence>
<dbReference type="InterPro" id="IPR012349">
    <property type="entry name" value="Split_barrel_FMN-bd"/>
</dbReference>
<dbReference type="NCBIfam" id="TIGR04025">
    <property type="entry name" value="PPOX_FMN_DR2398"/>
    <property type="match status" value="1"/>
</dbReference>
<dbReference type="Proteomes" id="UP000661607">
    <property type="component" value="Unassembled WGS sequence"/>
</dbReference>
<dbReference type="SUPFAM" id="SSF50475">
    <property type="entry name" value="FMN-binding split barrel"/>
    <property type="match status" value="1"/>
</dbReference>
<dbReference type="InterPro" id="IPR024029">
    <property type="entry name" value="Pyridox_Oxase_FMN-dep"/>
</dbReference>
<dbReference type="PANTHER" id="PTHR42815:SF2">
    <property type="entry name" value="FAD-BINDING, PUTATIVE (AFU_ORTHOLOGUE AFUA_6G07600)-RELATED"/>
    <property type="match status" value="1"/>
</dbReference>
<reference evidence="2 3" key="1">
    <citation type="submission" date="2020-10" db="EMBL/GenBank/DDBJ databases">
        <title>Sequencing the genomes of 1000 actinobacteria strains.</title>
        <authorList>
            <person name="Klenk H.-P."/>
        </authorList>
    </citation>
    <scope>NUCLEOTIDE SEQUENCE [LARGE SCALE GENOMIC DNA]</scope>
    <source>
        <strain evidence="2 3">DSM 43748</strain>
    </source>
</reference>
<dbReference type="RefSeq" id="WP_192773490.1">
    <property type="nucleotide sequence ID" value="NZ_BAAASY010000025.1"/>
</dbReference>
<dbReference type="InterPro" id="IPR011576">
    <property type="entry name" value="Pyridox_Oxase_N"/>
</dbReference>
<accession>A0ABR9K7J9</accession>
<gene>
    <name evidence="2" type="ORF">H4W81_000763</name>
</gene>
<proteinExistence type="predicted"/>
<name>A0ABR9K7J9_9ACTN</name>
<dbReference type="EMBL" id="JADBEF010000001">
    <property type="protein sequence ID" value="MBE1557984.1"/>
    <property type="molecule type" value="Genomic_DNA"/>
</dbReference>
<evidence type="ECO:0000313" key="3">
    <source>
        <dbReference type="Proteomes" id="UP000661607"/>
    </source>
</evidence>
<evidence type="ECO:0000259" key="1">
    <source>
        <dbReference type="Pfam" id="PF01243"/>
    </source>
</evidence>
<dbReference type="PANTHER" id="PTHR42815">
    <property type="entry name" value="FAD-BINDING, PUTATIVE (AFU_ORTHOLOGUE AFUA_6G07600)-RELATED"/>
    <property type="match status" value="1"/>
</dbReference>
<protein>
    <submittedName>
        <fullName evidence="2">PPOX class probable FMN-dependent enzyme</fullName>
    </submittedName>
</protein>
<dbReference type="Pfam" id="PF01243">
    <property type="entry name" value="PNPOx_N"/>
    <property type="match status" value="1"/>
</dbReference>